<dbReference type="SMART" id="SM00360">
    <property type="entry name" value="RRM"/>
    <property type="match status" value="2"/>
</dbReference>
<accession>A0AAV0F0A1</accession>
<feature type="compositionally biased region" description="Basic residues" evidence="4">
    <location>
        <begin position="775"/>
        <end position="784"/>
    </location>
</feature>
<dbReference type="EMBL" id="CAMAPF010000954">
    <property type="protein sequence ID" value="CAH9128895.1"/>
    <property type="molecule type" value="Genomic_DNA"/>
</dbReference>
<dbReference type="PROSITE" id="PS50102">
    <property type="entry name" value="RRM"/>
    <property type="match status" value="2"/>
</dbReference>
<proteinExistence type="predicted"/>
<feature type="compositionally biased region" description="Gly residues" evidence="4">
    <location>
        <begin position="296"/>
        <end position="305"/>
    </location>
</feature>
<evidence type="ECO:0000313" key="7">
    <source>
        <dbReference type="Proteomes" id="UP001152523"/>
    </source>
</evidence>
<evidence type="ECO:0000313" key="6">
    <source>
        <dbReference type="EMBL" id="CAH9128895.1"/>
    </source>
</evidence>
<feature type="domain" description="RRM" evidence="5">
    <location>
        <begin position="581"/>
        <end position="658"/>
    </location>
</feature>
<feature type="compositionally biased region" description="Basic and acidic residues" evidence="4">
    <location>
        <begin position="280"/>
        <end position="294"/>
    </location>
</feature>
<dbReference type="SMART" id="SM00361">
    <property type="entry name" value="RRM_1"/>
    <property type="match status" value="2"/>
</dbReference>
<dbReference type="SUPFAM" id="SSF54928">
    <property type="entry name" value="RNA-binding domain, RBD"/>
    <property type="match status" value="2"/>
</dbReference>
<dbReference type="Pfam" id="PF00076">
    <property type="entry name" value="RRM_1"/>
    <property type="match status" value="2"/>
</dbReference>
<keyword evidence="2 3" id="KW-0694">RNA-binding</keyword>
<evidence type="ECO:0000256" key="3">
    <source>
        <dbReference type="PROSITE-ProRule" id="PRU00176"/>
    </source>
</evidence>
<dbReference type="InterPro" id="IPR012677">
    <property type="entry name" value="Nucleotide-bd_a/b_plait_sf"/>
</dbReference>
<feature type="domain" description="RRM" evidence="5">
    <location>
        <begin position="668"/>
        <end position="746"/>
    </location>
</feature>
<dbReference type="InterPro" id="IPR000504">
    <property type="entry name" value="RRM_dom"/>
</dbReference>
<reference evidence="6" key="1">
    <citation type="submission" date="2022-07" db="EMBL/GenBank/DDBJ databases">
        <authorList>
            <person name="Macas J."/>
            <person name="Novak P."/>
            <person name="Neumann P."/>
        </authorList>
    </citation>
    <scope>NUCLEOTIDE SEQUENCE</scope>
</reference>
<feature type="compositionally biased region" description="Basic residues" evidence="4">
    <location>
        <begin position="415"/>
        <end position="426"/>
    </location>
</feature>
<dbReference type="CDD" id="cd00590">
    <property type="entry name" value="RRM_SF"/>
    <property type="match status" value="1"/>
</dbReference>
<protein>
    <recommendedName>
        <fullName evidence="5">RRM domain-containing protein</fullName>
    </recommendedName>
</protein>
<feature type="compositionally biased region" description="Gly residues" evidence="4">
    <location>
        <begin position="403"/>
        <end position="414"/>
    </location>
</feature>
<feature type="compositionally biased region" description="Polar residues" evidence="4">
    <location>
        <begin position="761"/>
        <end position="774"/>
    </location>
</feature>
<organism evidence="6 7">
    <name type="scientific">Cuscuta epithymum</name>
    <dbReference type="NCBI Taxonomy" id="186058"/>
    <lineage>
        <taxon>Eukaryota</taxon>
        <taxon>Viridiplantae</taxon>
        <taxon>Streptophyta</taxon>
        <taxon>Embryophyta</taxon>
        <taxon>Tracheophyta</taxon>
        <taxon>Spermatophyta</taxon>
        <taxon>Magnoliopsida</taxon>
        <taxon>eudicotyledons</taxon>
        <taxon>Gunneridae</taxon>
        <taxon>Pentapetalae</taxon>
        <taxon>asterids</taxon>
        <taxon>lamiids</taxon>
        <taxon>Solanales</taxon>
        <taxon>Convolvulaceae</taxon>
        <taxon>Cuscuteae</taxon>
        <taxon>Cuscuta</taxon>
        <taxon>Cuscuta subgen. Cuscuta</taxon>
    </lineage>
</organism>
<dbReference type="InterPro" id="IPR003954">
    <property type="entry name" value="RRM_euk-type"/>
</dbReference>
<feature type="compositionally biased region" description="Gly residues" evidence="4">
    <location>
        <begin position="427"/>
        <end position="440"/>
    </location>
</feature>
<evidence type="ECO:0000256" key="4">
    <source>
        <dbReference type="SAM" id="MobiDB-lite"/>
    </source>
</evidence>
<feature type="compositionally biased region" description="Gly residues" evidence="4">
    <location>
        <begin position="378"/>
        <end position="392"/>
    </location>
</feature>
<keyword evidence="1" id="KW-0677">Repeat</keyword>
<comment type="caution">
    <text evidence="6">The sequence shown here is derived from an EMBL/GenBank/DDBJ whole genome shotgun (WGS) entry which is preliminary data.</text>
</comment>
<name>A0AAV0F0A1_9ASTE</name>
<feature type="compositionally biased region" description="Gly residues" evidence="4">
    <location>
        <begin position="359"/>
        <end position="369"/>
    </location>
</feature>
<feature type="region of interest" description="Disordered" evidence="4">
    <location>
        <begin position="523"/>
        <end position="558"/>
    </location>
</feature>
<keyword evidence="7" id="KW-1185">Reference proteome</keyword>
<feature type="region of interest" description="Disordered" evidence="4">
    <location>
        <begin position="214"/>
        <end position="459"/>
    </location>
</feature>
<feature type="compositionally biased region" description="Polar residues" evidence="4">
    <location>
        <begin position="523"/>
        <end position="535"/>
    </location>
</feature>
<dbReference type="InterPro" id="IPR035979">
    <property type="entry name" value="RBD_domain_sf"/>
</dbReference>
<gene>
    <name evidence="6" type="ORF">CEPIT_LOCUS29428</name>
</gene>
<feature type="compositionally biased region" description="Basic and acidic residues" evidence="4">
    <location>
        <begin position="238"/>
        <end position="256"/>
    </location>
</feature>
<dbReference type="AlphaFoldDB" id="A0AAV0F0A1"/>
<dbReference type="Gene3D" id="3.30.70.330">
    <property type="match status" value="2"/>
</dbReference>
<evidence type="ECO:0000256" key="1">
    <source>
        <dbReference type="ARBA" id="ARBA00022737"/>
    </source>
</evidence>
<evidence type="ECO:0000256" key="2">
    <source>
        <dbReference type="ARBA" id="ARBA00022884"/>
    </source>
</evidence>
<evidence type="ECO:0000259" key="5">
    <source>
        <dbReference type="PROSITE" id="PS50102"/>
    </source>
</evidence>
<feature type="region of interest" description="Disordered" evidence="4">
    <location>
        <begin position="753"/>
        <end position="798"/>
    </location>
</feature>
<dbReference type="Pfam" id="PF14223">
    <property type="entry name" value="Retrotran_gag_2"/>
    <property type="match status" value="1"/>
</dbReference>
<sequence>MHSGGSFFSQFSADGLGKVILFLWERKMYAAVIATLGTVAAVARLAEQFGYLYKGTQADPETTKVDPAADKLSAHIRCVTWKTSSFLLSGIPRFNGNGYEKWRTLMKFMLKTLHLWDLVERGYTGEELMVDALQDVQQKDALALLLIHKKIHESVSPCIDNVKTSKEAWDALQKKYEGNAAVTKSNQANVKAVETKRTSEDFTDFNNKLFSNGQCSSDSSGGCRVDSKTSTSHSNLRPSEDGTGKELEDLDKDKCGSIKNFGENSPHSHPGGINGGRPDNYQEGRGGGEGEFHGDGISGSGGRGGVDSERFKNNQRGHGGEGSEHFNNYQGGREGEIPGGVDSGTNKNNQGFHGDRGRGGGVRGGGFLRGGVREGGYHRGGVHGGGGRGGADGETLKNNNRGHGCGGRGGGGRGGRGRGGRGRGGRGRGGLGGGYWGGSGREAAGHGPKECKPVNNHGGSGGIKHECFNNKGSNEGIDAECFSAKNDYGGVDGRLVNENHGGHAILEDGCFNNQHSQFGDCNRNTSKSESLYSSKNETEPTEALGALGRGHQTNTKDLNDMENVDMNQSHVDLTEKKSGHISICIQNLDKGISNDALHDVFSAFGKILSCKVVTDGSGVSMGHGYIEYGNVEAAQKAVEMMNGARLEHKNVQVKSCPTKQEKKKHSPTNVFVGNLSESTSEGDLRNAFHWFGGTISSVIIVRDRDGISKGYGFVHFRDADDAAWAVEVLNGHKFDDKVWQVRKAYENKFVGKANKKKSEGESAQSSSANNSGIKSNKKLHKFGRSTKANSSTSKEEAGNAVRSELRAIGIRVIIYIDNKGVGHFTFEGP</sequence>
<feature type="compositionally biased region" description="Basic and acidic residues" evidence="4">
    <location>
        <begin position="443"/>
        <end position="452"/>
    </location>
</feature>
<dbReference type="GO" id="GO:0003723">
    <property type="term" value="F:RNA binding"/>
    <property type="evidence" value="ECO:0007669"/>
    <property type="project" value="UniProtKB-UniRule"/>
</dbReference>
<feature type="compositionally biased region" description="Polar residues" evidence="4">
    <location>
        <begin position="228"/>
        <end position="237"/>
    </location>
</feature>
<dbReference type="PANTHER" id="PTHR24012">
    <property type="entry name" value="RNA BINDING PROTEIN"/>
    <property type="match status" value="1"/>
</dbReference>
<dbReference type="Proteomes" id="UP001152523">
    <property type="component" value="Unassembled WGS sequence"/>
</dbReference>
<feature type="compositionally biased region" description="Basic and acidic residues" evidence="4">
    <location>
        <begin position="306"/>
        <end position="324"/>
    </location>
</feature>